<dbReference type="PATRIC" id="fig|1365251.3.peg.3013"/>
<organism evidence="2 3">
    <name type="scientific">Pseudoalteromonas luteoviolacea H33</name>
    <dbReference type="NCBI Taxonomy" id="1365251"/>
    <lineage>
        <taxon>Bacteria</taxon>
        <taxon>Pseudomonadati</taxon>
        <taxon>Pseudomonadota</taxon>
        <taxon>Gammaproteobacteria</taxon>
        <taxon>Alteromonadales</taxon>
        <taxon>Pseudoalteromonadaceae</taxon>
        <taxon>Pseudoalteromonas</taxon>
    </lineage>
</organism>
<dbReference type="SUPFAM" id="SSF50939">
    <property type="entry name" value="Sialidases"/>
    <property type="match status" value="1"/>
</dbReference>
<evidence type="ECO:0000256" key="1">
    <source>
        <dbReference type="SAM" id="SignalP"/>
    </source>
</evidence>
<evidence type="ECO:0008006" key="4">
    <source>
        <dbReference type="Google" id="ProtNLM"/>
    </source>
</evidence>
<dbReference type="RefSeq" id="WP_063362404.1">
    <property type="nucleotide sequence ID" value="NZ_AUXZ01000080.1"/>
</dbReference>
<dbReference type="Proteomes" id="UP000076503">
    <property type="component" value="Unassembled WGS sequence"/>
</dbReference>
<dbReference type="InterPro" id="IPR036278">
    <property type="entry name" value="Sialidase_sf"/>
</dbReference>
<evidence type="ECO:0000313" key="3">
    <source>
        <dbReference type="Proteomes" id="UP000076503"/>
    </source>
</evidence>
<proteinExistence type="predicted"/>
<accession>A0A161Y3N2</accession>
<sequence length="587" mass="66780">MSKTILILSIIMLISACQSTLKVVDAPLQQQTTLENGQGVVAVEVINNTPHLAPRHQNWQNVIVVRLDNAKQRKQTAIAHAREEAKRKKVSFDPDEVEWQRDYYRLTANPQGTISSQVFVGAIPEGEYAIAFLYSYYFDGNLESWLAMPVYRQAGVFNVEAFALTDLGTLVFQPLLNIEDPSFWQNKSKKRAYVTRIMSNTDLAPFVKQHHPNLVSKLQFSHINSWQHDPYAPLREELSNLSMHNAYGELATSLQHSKNNILAARFGLLYMVNENGDLVTDSLPTISQLTSSTMFKNTLLVGSERGMLFSKSTDGKWQENHPVSAKEAFVWLGSSGQFGYAITSSEKRHTIYRFNDVVSEWQNIGYLDKKDDKTHLRENGGLFAFFDEKGNIRVINDKIIYLHDQTLNSWQSKPHQKYKRFAQLKTGELIAVEVSQWSGHGDQVISIDYGKSWQNVDRTLQVGGDPKIYANLPSILSNKQVASIGRYKKSMYSKSKLRIITTDLSTTNDQEQWTPHGYVLPNCQTKLSELTQGSTLFFLCDQGQIVSTSDLGYNWEVKVDIDIARMQEQFDALATQLEQEEKIENRE</sequence>
<evidence type="ECO:0000313" key="2">
    <source>
        <dbReference type="EMBL" id="KZN49791.1"/>
    </source>
</evidence>
<feature type="signal peptide" evidence="1">
    <location>
        <begin position="1"/>
        <end position="21"/>
    </location>
</feature>
<feature type="chain" id="PRO_5007829479" description="Sortilin N-terminal domain-containing protein" evidence="1">
    <location>
        <begin position="22"/>
        <end position="587"/>
    </location>
</feature>
<dbReference type="PROSITE" id="PS51257">
    <property type="entry name" value="PROKAR_LIPOPROTEIN"/>
    <property type="match status" value="1"/>
</dbReference>
<dbReference type="AlphaFoldDB" id="A0A161Y3N2"/>
<comment type="caution">
    <text evidence="2">The sequence shown here is derived from an EMBL/GenBank/DDBJ whole genome shotgun (WGS) entry which is preliminary data.</text>
</comment>
<name>A0A161Y3N2_9GAMM</name>
<protein>
    <recommendedName>
        <fullName evidence="4">Sortilin N-terminal domain-containing protein</fullName>
    </recommendedName>
</protein>
<dbReference type="EMBL" id="AUXZ01000080">
    <property type="protein sequence ID" value="KZN49791.1"/>
    <property type="molecule type" value="Genomic_DNA"/>
</dbReference>
<keyword evidence="1" id="KW-0732">Signal</keyword>
<dbReference type="OrthoDB" id="6285426at2"/>
<gene>
    <name evidence="2" type="ORF">N476_18535</name>
</gene>
<reference evidence="2 3" key="1">
    <citation type="submission" date="2013-07" db="EMBL/GenBank/DDBJ databases">
        <title>Comparative Genomic and Metabolomic Analysis of Twelve Strains of Pseudoalteromonas luteoviolacea.</title>
        <authorList>
            <person name="Vynne N.G."/>
            <person name="Mansson M."/>
            <person name="Gram L."/>
        </authorList>
    </citation>
    <scope>NUCLEOTIDE SEQUENCE [LARGE SCALE GENOMIC DNA]</scope>
    <source>
        <strain evidence="2 3">H33</strain>
    </source>
</reference>